<accession>A0A814A730</accession>
<keyword evidence="1" id="KW-1133">Transmembrane helix</keyword>
<feature type="transmembrane region" description="Helical" evidence="1">
    <location>
        <begin position="16"/>
        <end position="41"/>
    </location>
</feature>
<name>A0A814A730_ADIRI</name>
<gene>
    <name evidence="2" type="ORF">EDS130_LOCUS10149</name>
</gene>
<evidence type="ECO:0000313" key="3">
    <source>
        <dbReference type="Proteomes" id="UP000663852"/>
    </source>
</evidence>
<evidence type="ECO:0000256" key="1">
    <source>
        <dbReference type="SAM" id="Phobius"/>
    </source>
</evidence>
<evidence type="ECO:0000313" key="2">
    <source>
        <dbReference type="EMBL" id="CAF0908550.1"/>
    </source>
</evidence>
<organism evidence="2 3">
    <name type="scientific">Adineta ricciae</name>
    <name type="common">Rotifer</name>
    <dbReference type="NCBI Taxonomy" id="249248"/>
    <lineage>
        <taxon>Eukaryota</taxon>
        <taxon>Metazoa</taxon>
        <taxon>Spiralia</taxon>
        <taxon>Gnathifera</taxon>
        <taxon>Rotifera</taxon>
        <taxon>Eurotatoria</taxon>
        <taxon>Bdelloidea</taxon>
        <taxon>Adinetida</taxon>
        <taxon>Adinetidae</taxon>
        <taxon>Adineta</taxon>
    </lineage>
</organism>
<dbReference type="EMBL" id="CAJNOJ010000035">
    <property type="protein sequence ID" value="CAF0908550.1"/>
    <property type="molecule type" value="Genomic_DNA"/>
</dbReference>
<dbReference type="AlphaFoldDB" id="A0A814A730"/>
<dbReference type="OrthoDB" id="10032994at2759"/>
<keyword evidence="1" id="KW-0472">Membrane</keyword>
<comment type="caution">
    <text evidence="2">The sequence shown here is derived from an EMBL/GenBank/DDBJ whole genome shotgun (WGS) entry which is preliminary data.</text>
</comment>
<protein>
    <submittedName>
        <fullName evidence="2">Uncharacterized protein</fullName>
    </submittedName>
</protein>
<keyword evidence="1" id="KW-0812">Transmembrane</keyword>
<dbReference type="Proteomes" id="UP000663852">
    <property type="component" value="Unassembled WGS sequence"/>
</dbReference>
<sequence>MDDIEYPVFKPIDGPWIALLVIGILMFISSAIGIVLLYIVWRRFNQQSAQPTKNVNYVVNSKPNGNISIPVQINAAPSQTYETQKMELYVPQVDDIVNQRNFDEFYPNFNSGDAIQSVHDTYQRSRAYF</sequence>
<reference evidence="2" key="1">
    <citation type="submission" date="2021-02" db="EMBL/GenBank/DDBJ databases">
        <authorList>
            <person name="Nowell W R."/>
        </authorList>
    </citation>
    <scope>NUCLEOTIDE SEQUENCE</scope>
</reference>
<proteinExistence type="predicted"/>